<dbReference type="EMBL" id="BAAAQR010000013">
    <property type="protein sequence ID" value="GAA2153224.1"/>
    <property type="molecule type" value="Genomic_DNA"/>
</dbReference>
<keyword evidence="2" id="KW-1133">Transmembrane helix</keyword>
<dbReference type="InterPro" id="IPR021787">
    <property type="entry name" value="DUF3352"/>
</dbReference>
<proteinExistence type="predicted"/>
<evidence type="ECO:0000256" key="2">
    <source>
        <dbReference type="SAM" id="Phobius"/>
    </source>
</evidence>
<protein>
    <recommendedName>
        <fullName evidence="5">DUF3352 domain-containing protein</fullName>
    </recommendedName>
</protein>
<gene>
    <name evidence="3" type="ORF">GCM10009844_37430</name>
</gene>
<reference evidence="4" key="1">
    <citation type="journal article" date="2019" name="Int. J. Syst. Evol. Microbiol.">
        <title>The Global Catalogue of Microorganisms (GCM) 10K type strain sequencing project: providing services to taxonomists for standard genome sequencing and annotation.</title>
        <authorList>
            <consortium name="The Broad Institute Genomics Platform"/>
            <consortium name="The Broad Institute Genome Sequencing Center for Infectious Disease"/>
            <person name="Wu L."/>
            <person name="Ma J."/>
        </authorList>
    </citation>
    <scope>NUCLEOTIDE SEQUENCE [LARGE SCALE GENOMIC DNA]</scope>
    <source>
        <strain evidence="4">JCM 16022</strain>
    </source>
</reference>
<evidence type="ECO:0008006" key="5">
    <source>
        <dbReference type="Google" id="ProtNLM"/>
    </source>
</evidence>
<organism evidence="3 4">
    <name type="scientific">Nocardioides koreensis</name>
    <dbReference type="NCBI Taxonomy" id="433651"/>
    <lineage>
        <taxon>Bacteria</taxon>
        <taxon>Bacillati</taxon>
        <taxon>Actinomycetota</taxon>
        <taxon>Actinomycetes</taxon>
        <taxon>Propionibacteriales</taxon>
        <taxon>Nocardioidaceae</taxon>
        <taxon>Nocardioides</taxon>
    </lineage>
</organism>
<dbReference type="Pfam" id="PF11832">
    <property type="entry name" value="DUF3352"/>
    <property type="match status" value="1"/>
</dbReference>
<sequence>MSSNFPPGGSQGPEYLEQGGGAPLPRASEPRRSGGRKPALIASGVIAGLLVVGGGVWAATWYFSTGAQPAQALPDSTLGYMSIDLDPSGAQKIEAVRMLNKFPAIKDQIGLDAQDDIRKRLFEEIQKSGDCADLDYGDDIEPWLGDRAAVAAVDTGEDQPSPVVVVQVKDEDKADAGLAKLRDCGQASEPGTTDGGSDTTGGWAIDGDWVVIAETDAIAKQVADDAAESSLSDDDDFQKWTDEVGDPGVVNLYAAPAAGKYLAKNLADLTGMFGGSGSAASCATNSDGTMADPFCSDTETYESNNPMPSEMVDALEEFQGAAATVRFDDGALELEMAGDPGVSRTGLYGTEGGDDVVATLPADTAAAIGVGFQDGWFTDFVEQVASYDGEQSASQLMDDMAQESGLDLPDDAETLMGDSMALSLGSDFDIETFFNSGDASGFPIAGKLKGDPDAMTGVLDKLRADMSTEDASTLETDSDGAMLAIGPNPGYRSQVLDDGNLGGSNVFQDVVREADKSSALVYVNFDAGDWLTNLAQDDQEAVDNLEPLEGFGISLWQEDDAAHAVVRLTTN</sequence>
<name>A0ABP5LSQ7_9ACTN</name>
<keyword evidence="4" id="KW-1185">Reference proteome</keyword>
<keyword evidence="2" id="KW-0472">Membrane</keyword>
<keyword evidence="2" id="KW-0812">Transmembrane</keyword>
<feature type="transmembrane region" description="Helical" evidence="2">
    <location>
        <begin position="39"/>
        <end position="63"/>
    </location>
</feature>
<comment type="caution">
    <text evidence="3">The sequence shown here is derived from an EMBL/GenBank/DDBJ whole genome shotgun (WGS) entry which is preliminary data.</text>
</comment>
<evidence type="ECO:0000313" key="3">
    <source>
        <dbReference type="EMBL" id="GAA2153224.1"/>
    </source>
</evidence>
<feature type="region of interest" description="Disordered" evidence="1">
    <location>
        <begin position="1"/>
        <end position="35"/>
    </location>
</feature>
<dbReference type="RefSeq" id="WP_344155951.1">
    <property type="nucleotide sequence ID" value="NZ_BAAAQR010000013.1"/>
</dbReference>
<accession>A0ABP5LSQ7</accession>
<evidence type="ECO:0000256" key="1">
    <source>
        <dbReference type="SAM" id="MobiDB-lite"/>
    </source>
</evidence>
<dbReference type="Proteomes" id="UP001501771">
    <property type="component" value="Unassembled WGS sequence"/>
</dbReference>
<evidence type="ECO:0000313" key="4">
    <source>
        <dbReference type="Proteomes" id="UP001501771"/>
    </source>
</evidence>